<dbReference type="PIRSF" id="PIRSF019169">
    <property type="entry name" value="PilM"/>
    <property type="match status" value="1"/>
</dbReference>
<dbReference type="AlphaFoldDB" id="A0A1G2MFF4"/>
<dbReference type="SUPFAM" id="SSF53067">
    <property type="entry name" value="Actin-like ATPase domain"/>
    <property type="match status" value="1"/>
</dbReference>
<evidence type="ECO:0000313" key="2">
    <source>
        <dbReference type="Proteomes" id="UP000176493"/>
    </source>
</evidence>
<reference evidence="1 2" key="1">
    <citation type="journal article" date="2016" name="Nat. Commun.">
        <title>Thousands of microbial genomes shed light on interconnected biogeochemical processes in an aquifer system.</title>
        <authorList>
            <person name="Anantharaman K."/>
            <person name="Brown C.T."/>
            <person name="Hug L.A."/>
            <person name="Sharon I."/>
            <person name="Castelle C.J."/>
            <person name="Probst A.J."/>
            <person name="Thomas B.C."/>
            <person name="Singh A."/>
            <person name="Wilkins M.J."/>
            <person name="Karaoz U."/>
            <person name="Brodie E.L."/>
            <person name="Williams K.H."/>
            <person name="Hubbard S.S."/>
            <person name="Banfield J.F."/>
        </authorList>
    </citation>
    <scope>NUCLEOTIDE SEQUENCE [LARGE SCALE GENOMIC DNA]</scope>
</reference>
<evidence type="ECO:0008006" key="3">
    <source>
        <dbReference type="Google" id="ProtNLM"/>
    </source>
</evidence>
<accession>A0A1G2MFF4</accession>
<dbReference type="PANTHER" id="PTHR32432">
    <property type="entry name" value="CELL DIVISION PROTEIN FTSA-RELATED"/>
    <property type="match status" value="1"/>
</dbReference>
<gene>
    <name evidence="1" type="ORF">A2W52_02305</name>
</gene>
<dbReference type="PANTHER" id="PTHR32432:SF3">
    <property type="entry name" value="ETHANOLAMINE UTILIZATION PROTEIN EUTJ"/>
    <property type="match status" value="1"/>
</dbReference>
<proteinExistence type="predicted"/>
<dbReference type="Gene3D" id="3.30.420.40">
    <property type="match status" value="3"/>
</dbReference>
<dbReference type="Gene3D" id="3.30.1490.300">
    <property type="match status" value="2"/>
</dbReference>
<dbReference type="InterPro" id="IPR043129">
    <property type="entry name" value="ATPase_NBD"/>
</dbReference>
<dbReference type="Proteomes" id="UP000176493">
    <property type="component" value="Unassembled WGS sequence"/>
</dbReference>
<dbReference type="Pfam" id="PF11104">
    <property type="entry name" value="PilM_2"/>
    <property type="match status" value="2"/>
</dbReference>
<sequence>MLQSSGASVVGVDMGSAYVKIVQLRRKSGKAVLETYGSLALGPYAGLEIGRATNLHPEKLAEALRDILREAHATSLRAAFAIPFASSLVTIMPMRVFDEKQLPDMVPIEARKYVPVPISEVNLDWWIIPEAPKTRGSPPEGGIVSSTHPAVLPMAAPLRPAVNDSSGMDPKDRTMSAPQDMTILITAIHNDALNRYREIADGSGLQSRFFEIELFSTIRSLFPQDLDAHAVLDAGAGGTKLYILDKGLIRLSHIINHGGQDITLSLSRALGISVEEAEKMKRREGLATEGGESHVPLTAVLNVIFSEASRTIQNFEHKSGRKVKDIILSGGGANLKGIFEVAQQHFLVPVERANPFQQVEVPAFLEDMLKEAGPEFTVALGIAFRELQDGG</sequence>
<comment type="caution">
    <text evidence="1">The sequence shown here is derived from an EMBL/GenBank/DDBJ whole genome shotgun (WGS) entry which is preliminary data.</text>
</comment>
<protein>
    <recommendedName>
        <fullName evidence="3">SHS2 domain-containing protein</fullName>
    </recommendedName>
</protein>
<organism evidence="1 2">
    <name type="scientific">Candidatus Taylorbacteria bacterium RIFCSPHIGHO2_02_49_25</name>
    <dbReference type="NCBI Taxonomy" id="1802305"/>
    <lineage>
        <taxon>Bacteria</taxon>
        <taxon>Candidatus Tayloriibacteriota</taxon>
    </lineage>
</organism>
<dbReference type="CDD" id="cd24049">
    <property type="entry name" value="ASKHA_NBD_PilM"/>
    <property type="match status" value="1"/>
</dbReference>
<dbReference type="InterPro" id="IPR005883">
    <property type="entry name" value="PilM"/>
</dbReference>
<evidence type="ECO:0000313" key="1">
    <source>
        <dbReference type="EMBL" id="OHA21771.1"/>
    </source>
</evidence>
<name>A0A1G2MFF4_9BACT</name>
<dbReference type="EMBL" id="MHRJ01000040">
    <property type="protein sequence ID" value="OHA21771.1"/>
    <property type="molecule type" value="Genomic_DNA"/>
</dbReference>
<dbReference type="InterPro" id="IPR050696">
    <property type="entry name" value="FtsA/MreB"/>
</dbReference>